<keyword evidence="3" id="KW-1185">Reference proteome</keyword>
<accession>A0A1N7KHJ9</accession>
<evidence type="ECO:0000313" key="3">
    <source>
        <dbReference type="Proteomes" id="UP000186026"/>
    </source>
</evidence>
<name>A0A1N7KHJ9_9BACT</name>
<evidence type="ECO:0000313" key="2">
    <source>
        <dbReference type="EMBL" id="SIS61013.1"/>
    </source>
</evidence>
<sequence length="73" mass="8270">MRVLQEVTKESLEKFVSDVVTPKSVLITDKNTAYYNLERLVEDHGKVKSSPDSTKGDLNWVHVAISNLKKNLL</sequence>
<dbReference type="InterPro" id="IPR024445">
    <property type="entry name" value="Tnp_ISXO2-like"/>
</dbReference>
<dbReference type="AlphaFoldDB" id="A0A1N7KHJ9"/>
<dbReference type="EMBL" id="FTOP01000002">
    <property type="protein sequence ID" value="SIS61013.1"/>
    <property type="molecule type" value="Genomic_DNA"/>
</dbReference>
<proteinExistence type="predicted"/>
<dbReference type="Proteomes" id="UP000186026">
    <property type="component" value="Unassembled WGS sequence"/>
</dbReference>
<gene>
    <name evidence="2" type="ORF">SAMN05421761_10282</name>
</gene>
<reference evidence="3" key="1">
    <citation type="submission" date="2017-01" db="EMBL/GenBank/DDBJ databases">
        <authorList>
            <person name="Varghese N."/>
            <person name="Submissions S."/>
        </authorList>
    </citation>
    <scope>NUCLEOTIDE SEQUENCE [LARGE SCALE GENOMIC DNA]</scope>
    <source>
        <strain evidence="3">DSM 46698</strain>
    </source>
</reference>
<organism evidence="2 3">
    <name type="scientific">Belliella pelovolcani</name>
    <dbReference type="NCBI Taxonomy" id="529505"/>
    <lineage>
        <taxon>Bacteria</taxon>
        <taxon>Pseudomonadati</taxon>
        <taxon>Bacteroidota</taxon>
        <taxon>Cytophagia</taxon>
        <taxon>Cytophagales</taxon>
        <taxon>Cyclobacteriaceae</taxon>
        <taxon>Belliella</taxon>
    </lineage>
</organism>
<evidence type="ECO:0000259" key="1">
    <source>
        <dbReference type="Pfam" id="PF12762"/>
    </source>
</evidence>
<dbReference type="Pfam" id="PF12762">
    <property type="entry name" value="DDE_Tnp_IS1595"/>
    <property type="match status" value="1"/>
</dbReference>
<protein>
    <submittedName>
        <fullName evidence="2">ISXO2-like transposase domain-containing protein</fullName>
    </submittedName>
</protein>
<feature type="domain" description="ISXO2-like transposase" evidence="1">
    <location>
        <begin position="2"/>
        <end position="71"/>
    </location>
</feature>